<keyword evidence="3" id="KW-0677">Repeat</keyword>
<evidence type="ECO:0000256" key="6">
    <source>
        <dbReference type="ARBA" id="ARBA00023242"/>
    </source>
</evidence>
<feature type="binding site" evidence="8">
    <location>
        <position position="64"/>
    </location>
    <ligand>
        <name>Zn(2+)</name>
        <dbReference type="ChEBI" id="CHEBI:29105"/>
    </ligand>
</feature>
<feature type="region of interest" description="Disordered" evidence="9">
    <location>
        <begin position="436"/>
        <end position="506"/>
    </location>
</feature>
<evidence type="ECO:0000256" key="4">
    <source>
        <dbReference type="ARBA" id="ARBA00022771"/>
    </source>
</evidence>
<dbReference type="SMART" id="SM00868">
    <property type="entry name" value="zf-AD"/>
    <property type="match status" value="1"/>
</dbReference>
<dbReference type="GO" id="GO:0048598">
    <property type="term" value="P:embryonic morphogenesis"/>
    <property type="evidence" value="ECO:0007669"/>
    <property type="project" value="UniProtKB-ARBA"/>
</dbReference>
<feature type="region of interest" description="Disordered" evidence="9">
    <location>
        <begin position="768"/>
        <end position="794"/>
    </location>
</feature>
<dbReference type="PROSITE" id="PS51915">
    <property type="entry name" value="ZAD"/>
    <property type="match status" value="1"/>
</dbReference>
<comment type="subcellular location">
    <subcellularLocation>
        <location evidence="1">Nucleus</location>
    </subcellularLocation>
</comment>
<keyword evidence="2 8" id="KW-0479">Metal-binding</keyword>
<keyword evidence="5 8" id="KW-0862">Zinc</keyword>
<feature type="domain" description="C2H2-type" evidence="10">
    <location>
        <begin position="326"/>
        <end position="353"/>
    </location>
</feature>
<dbReference type="FunFam" id="3.30.160.60:FF:000624">
    <property type="entry name" value="zinc finger protein 697"/>
    <property type="match status" value="1"/>
</dbReference>
<dbReference type="Pfam" id="PF07776">
    <property type="entry name" value="zf-AD"/>
    <property type="match status" value="1"/>
</dbReference>
<feature type="region of interest" description="Disordered" evidence="9">
    <location>
        <begin position="879"/>
        <end position="990"/>
    </location>
</feature>
<feature type="domain" description="C2H2-type" evidence="10">
    <location>
        <begin position="298"/>
        <end position="325"/>
    </location>
</feature>
<dbReference type="FunFam" id="3.30.160.60:FF:001397">
    <property type="entry name" value="Datilografo, isoform A"/>
    <property type="match status" value="1"/>
</dbReference>
<feature type="domain" description="C2H2-type" evidence="10">
    <location>
        <begin position="241"/>
        <end position="268"/>
    </location>
</feature>
<keyword evidence="4 7" id="KW-0863">Zinc-finger</keyword>
<dbReference type="InterPro" id="IPR013087">
    <property type="entry name" value="Znf_C2H2_type"/>
</dbReference>
<feature type="domain" description="C2H2-type" evidence="10">
    <location>
        <begin position="354"/>
        <end position="381"/>
    </location>
</feature>
<keyword evidence="13" id="KW-1185">Reference proteome</keyword>
<feature type="binding site" evidence="8">
    <location>
        <position position="15"/>
    </location>
    <ligand>
        <name>Zn(2+)</name>
        <dbReference type="ChEBI" id="CHEBI:29105"/>
    </ligand>
</feature>
<evidence type="ECO:0000256" key="1">
    <source>
        <dbReference type="ARBA" id="ARBA00004123"/>
    </source>
</evidence>
<feature type="domain" description="ZAD" evidence="11">
    <location>
        <begin position="13"/>
        <end position="91"/>
    </location>
</feature>
<dbReference type="Pfam" id="PF00096">
    <property type="entry name" value="zf-C2H2"/>
    <property type="match status" value="6"/>
</dbReference>
<feature type="compositionally biased region" description="Basic and acidic residues" evidence="9">
    <location>
        <begin position="981"/>
        <end position="990"/>
    </location>
</feature>
<evidence type="ECO:0000259" key="11">
    <source>
        <dbReference type="PROSITE" id="PS51915"/>
    </source>
</evidence>
<dbReference type="GO" id="GO:0010468">
    <property type="term" value="P:regulation of gene expression"/>
    <property type="evidence" value="ECO:0007669"/>
    <property type="project" value="TreeGrafter"/>
</dbReference>
<dbReference type="GO" id="GO:0008270">
    <property type="term" value="F:zinc ion binding"/>
    <property type="evidence" value="ECO:0007669"/>
    <property type="project" value="UniProtKB-UniRule"/>
</dbReference>
<feature type="binding site" evidence="8">
    <location>
        <position position="67"/>
    </location>
    <ligand>
        <name>Zn(2+)</name>
        <dbReference type="ChEBI" id="CHEBI:29105"/>
    </ligand>
</feature>
<evidence type="ECO:0000256" key="8">
    <source>
        <dbReference type="PROSITE-ProRule" id="PRU01263"/>
    </source>
</evidence>
<feature type="compositionally biased region" description="Basic and acidic residues" evidence="9">
    <location>
        <begin position="888"/>
        <end position="924"/>
    </location>
</feature>
<evidence type="ECO:0000259" key="10">
    <source>
        <dbReference type="PROSITE" id="PS50157"/>
    </source>
</evidence>
<dbReference type="GO" id="GO:0005634">
    <property type="term" value="C:nucleus"/>
    <property type="evidence" value="ECO:0007669"/>
    <property type="project" value="UniProtKB-SubCell"/>
</dbReference>
<keyword evidence="6" id="KW-0539">Nucleus</keyword>
<dbReference type="InterPro" id="IPR012934">
    <property type="entry name" value="Znf_AD"/>
</dbReference>
<dbReference type="OrthoDB" id="6077919at2759"/>
<feature type="compositionally biased region" description="Polar residues" evidence="9">
    <location>
        <begin position="948"/>
        <end position="978"/>
    </location>
</feature>
<evidence type="ECO:0000313" key="13">
    <source>
        <dbReference type="Proteomes" id="UP000729913"/>
    </source>
</evidence>
<feature type="binding site" evidence="8">
    <location>
        <position position="18"/>
    </location>
    <ligand>
        <name>Zn(2+)</name>
        <dbReference type="ChEBI" id="CHEBI:29105"/>
    </ligand>
</feature>
<feature type="domain" description="C2H2-type" evidence="10">
    <location>
        <begin position="382"/>
        <end position="409"/>
    </location>
</feature>
<feature type="region of interest" description="Disordered" evidence="9">
    <location>
        <begin position="93"/>
        <end position="178"/>
    </location>
</feature>
<dbReference type="FunFam" id="3.30.160.60:FF:000100">
    <property type="entry name" value="Zinc finger 45-like"/>
    <property type="match status" value="1"/>
</dbReference>
<accession>A0A8J5RLP0</accession>
<organism evidence="12 13">
    <name type="scientific">Cotesia typhae</name>
    <dbReference type="NCBI Taxonomy" id="2053667"/>
    <lineage>
        <taxon>Eukaryota</taxon>
        <taxon>Metazoa</taxon>
        <taxon>Ecdysozoa</taxon>
        <taxon>Arthropoda</taxon>
        <taxon>Hexapoda</taxon>
        <taxon>Insecta</taxon>
        <taxon>Pterygota</taxon>
        <taxon>Neoptera</taxon>
        <taxon>Endopterygota</taxon>
        <taxon>Hymenoptera</taxon>
        <taxon>Apocrita</taxon>
        <taxon>Ichneumonoidea</taxon>
        <taxon>Braconidae</taxon>
        <taxon>Microgastrinae</taxon>
        <taxon>Cotesia</taxon>
    </lineage>
</organism>
<dbReference type="AlphaFoldDB" id="A0A8J5RLP0"/>
<dbReference type="PROSITE" id="PS00028">
    <property type="entry name" value="ZINC_FINGER_C2H2_1"/>
    <property type="match status" value="9"/>
</dbReference>
<proteinExistence type="predicted"/>
<dbReference type="EMBL" id="JAAOIC020000002">
    <property type="protein sequence ID" value="KAG8042609.1"/>
    <property type="molecule type" value="Genomic_DNA"/>
</dbReference>
<evidence type="ECO:0000256" key="7">
    <source>
        <dbReference type="PROSITE-ProRule" id="PRU00042"/>
    </source>
</evidence>
<feature type="domain" description="C2H2-type" evidence="10">
    <location>
        <begin position="185"/>
        <end position="213"/>
    </location>
</feature>
<feature type="region of interest" description="Disordered" evidence="9">
    <location>
        <begin position="526"/>
        <end position="568"/>
    </location>
</feature>
<sequence>MENRTTTTLRSRRVCRFCLCENEPLHFIYERDPSRPFQVPLSLQIMSCVSIEVYAADGMPQMICKMCRWNLDRSYKFKLQCKKADDALRAYPATGVLPRPFPPITNDSMDASNKRSAEQRSQSEQVTKKPRVDNGDRDRERRDRQESTKSDREEIYKEEHRDSEADEESMDDKSSKLEPGEIRVHACDQCDRTFPLRQALVLHIQRAHRDRTHKCTECDRMFFSKYDLQKHMSTHAEEKPYSCTICQKTFTRANLLARHEKIHHEDMRYSCQHCDREFFTREDLEKHEDTSHKSIKPFSCNICSKRFTYKQSLERHEMQHSEDKSFTCEYCKEAFRTSTKLARHLQTHAGHRPYLCKLCPRDFLLSHHLSRHMRTHSVEKRHICEECGKAFKRKESLEVHQLTHSKRTGLGLTCDVCQESCRNRADYVTHIKQHIEAGEKMGPDGLSPEIKEKLESESEEEEEEEQFSDGDDDYEPPASLLKKYPKQIPKQSEESEEEPDQRVVKEEPKEQVVFVRAKDGQIVKKTIKTMLPTQRKETPEARVVPKSPAPKAAQKIESPPLKGKDETEAEVQKIVASVFQEHKVALKASAAQEPAKVVRSQVIKEEKIEGTPKTVTQVTKRIIVRKPAETPAAPVTPVKEDVKPATPTVKSTKRVIVRKIIRKGNTEHVEWRYQDGTEIDSADLAKLTTGQVVKRVVKTITKPKVTQAVKVAEQRAPVEAPKFELKTSQASATITPIQAPENKNDKISEKVEQLEKTVAQQRLQIEELRSRKDSYEPADDMLPDRHDSEDEQELPLKRVFVKTNQSIYDEEKTYDADEKVTIKKVEKKEKEKKVFIKTEEPSEVEQMSIEINSMIAEDKKAAEAAAAAAAAAAEVAVDSVSADPEEAQLEKGEPMEVEEAVKEPEKEAEIEKEKEEKVEEKTEDVVAVLEQQDEAETSDIFDAPSSPIEKNNSNLDESVVALSQGNDTINLNDTNDSQDSLEDKLSRMDG</sequence>
<evidence type="ECO:0000256" key="9">
    <source>
        <dbReference type="SAM" id="MobiDB-lite"/>
    </source>
</evidence>
<comment type="caution">
    <text evidence="12">The sequence shown here is derived from an EMBL/GenBank/DDBJ whole genome shotgun (WGS) entry which is preliminary data.</text>
</comment>
<dbReference type="PANTHER" id="PTHR16515:SF66">
    <property type="entry name" value="C2H2-TYPE DOMAIN-CONTAINING PROTEIN"/>
    <property type="match status" value="1"/>
</dbReference>
<feature type="compositionally biased region" description="Basic and acidic residues" evidence="9">
    <location>
        <begin position="126"/>
        <end position="163"/>
    </location>
</feature>
<reference evidence="12" key="2">
    <citation type="submission" date="2021-04" db="EMBL/GenBank/DDBJ databases">
        <title>Genome-wide patterns of bracovirus chromosomal integration into multiple host tissues during parasitism.</title>
        <authorList>
            <person name="Chebbi M.A.C."/>
        </authorList>
    </citation>
    <scope>NUCLEOTIDE SEQUENCE</scope>
    <source>
        <tissue evidence="12">Whole body</tissue>
    </source>
</reference>
<dbReference type="InterPro" id="IPR050331">
    <property type="entry name" value="Zinc_finger"/>
</dbReference>
<dbReference type="PANTHER" id="PTHR16515">
    <property type="entry name" value="PR DOMAIN ZINC FINGER PROTEIN"/>
    <property type="match status" value="1"/>
</dbReference>
<dbReference type="SMART" id="SM00355">
    <property type="entry name" value="ZnF_C2H2"/>
    <property type="match status" value="9"/>
</dbReference>
<dbReference type="Proteomes" id="UP000729913">
    <property type="component" value="Unassembled WGS sequence"/>
</dbReference>
<reference evidence="12" key="1">
    <citation type="submission" date="2020-03" db="EMBL/GenBank/DDBJ databases">
        <authorList>
            <person name="Chebbi M.A."/>
            <person name="Drezen J.M."/>
        </authorList>
    </citation>
    <scope>NUCLEOTIDE SEQUENCE</scope>
    <source>
        <tissue evidence="12">Whole body</tissue>
    </source>
</reference>
<evidence type="ECO:0000313" key="12">
    <source>
        <dbReference type="EMBL" id="KAG8042609.1"/>
    </source>
</evidence>
<dbReference type="PROSITE" id="PS50157">
    <property type="entry name" value="ZINC_FINGER_C2H2_2"/>
    <property type="match status" value="8"/>
</dbReference>
<name>A0A8J5RLP0_9HYME</name>
<evidence type="ECO:0000256" key="5">
    <source>
        <dbReference type="ARBA" id="ARBA00022833"/>
    </source>
</evidence>
<feature type="compositionally biased region" description="Acidic residues" evidence="9">
    <location>
        <begin position="457"/>
        <end position="475"/>
    </location>
</feature>
<feature type="domain" description="C2H2-type" evidence="10">
    <location>
        <begin position="269"/>
        <end position="297"/>
    </location>
</feature>
<gene>
    <name evidence="12" type="ORF">G9C98_005243</name>
</gene>
<feature type="domain" description="C2H2-type" evidence="10">
    <location>
        <begin position="213"/>
        <end position="240"/>
    </location>
</feature>
<evidence type="ECO:0000256" key="2">
    <source>
        <dbReference type="ARBA" id="ARBA00022723"/>
    </source>
</evidence>
<dbReference type="FunFam" id="3.30.160.60:FF:000446">
    <property type="entry name" value="Zinc finger protein"/>
    <property type="match status" value="1"/>
</dbReference>
<protein>
    <submittedName>
        <fullName evidence="12">Uncharacterized protein</fullName>
    </submittedName>
</protein>
<evidence type="ECO:0000256" key="3">
    <source>
        <dbReference type="ARBA" id="ARBA00022737"/>
    </source>
</evidence>